<feature type="transmembrane region" description="Helical" evidence="2">
    <location>
        <begin position="193"/>
        <end position="216"/>
    </location>
</feature>
<sequence length="404" mass="42897">MLDTLTLRVAFGLVAVCVLTLFYGVTYRSTRSAYSGWWCASLASFVVSASLFLFNGTPVQVVANPLGNTTGVLGAACVWAGACSLRERRVRAWQLLVAPAVVLVVSLADEPRTDIWSGGAVYLAAMAALLGASVRELGLLLRGLGSGDAPRAQYRFVVLSMALVSAVIAVFYLARTAVFVAVGPEHPFFEAFFGGQVTTLLMMVLLVVVTFSMSALSHEQQTSELRVQATRDGLTGLLNRAEFLREAQREIDRGPVRADAAVVVADLDRFKSINDGLGHAAGDRALTAFADACQVVVGLRGIIGRLGGDEFVLLVRGSPAEAVVDAIARYYRGEDPASPMPTVSFGIASVAAGDDLALALEHADEALYEAKAAGRARAVRAVRAGRRDDRDDRPPLPVDGRRSA</sequence>
<dbReference type="EMBL" id="BAABBB010000024">
    <property type="protein sequence ID" value="GAA3548513.1"/>
    <property type="molecule type" value="Genomic_DNA"/>
</dbReference>
<accession>A0ABP6WBB6</accession>
<proteinExistence type="predicted"/>
<name>A0ABP6WBB6_9ACTN</name>
<keyword evidence="2" id="KW-1133">Transmembrane helix</keyword>
<dbReference type="RefSeq" id="WP_218236485.1">
    <property type="nucleotide sequence ID" value="NZ_BAABBB010000024.1"/>
</dbReference>
<dbReference type="Pfam" id="PF00990">
    <property type="entry name" value="GGDEF"/>
    <property type="match status" value="1"/>
</dbReference>
<dbReference type="Proteomes" id="UP001500301">
    <property type="component" value="Unassembled WGS sequence"/>
</dbReference>
<feature type="compositionally biased region" description="Basic and acidic residues" evidence="1">
    <location>
        <begin position="385"/>
        <end position="404"/>
    </location>
</feature>
<evidence type="ECO:0000256" key="1">
    <source>
        <dbReference type="SAM" id="MobiDB-lite"/>
    </source>
</evidence>
<keyword evidence="5" id="KW-1185">Reference proteome</keyword>
<evidence type="ECO:0000313" key="5">
    <source>
        <dbReference type="Proteomes" id="UP001500301"/>
    </source>
</evidence>
<reference evidence="5" key="1">
    <citation type="journal article" date="2019" name="Int. J. Syst. Evol. Microbiol.">
        <title>The Global Catalogue of Microorganisms (GCM) 10K type strain sequencing project: providing services to taxonomists for standard genome sequencing and annotation.</title>
        <authorList>
            <consortium name="The Broad Institute Genomics Platform"/>
            <consortium name="The Broad Institute Genome Sequencing Center for Infectious Disease"/>
            <person name="Wu L."/>
            <person name="Ma J."/>
        </authorList>
    </citation>
    <scope>NUCLEOTIDE SEQUENCE [LARGE SCALE GENOMIC DNA]</scope>
    <source>
        <strain evidence="5">JCM 17460</strain>
    </source>
</reference>
<dbReference type="PANTHER" id="PTHR45138:SF9">
    <property type="entry name" value="DIGUANYLATE CYCLASE DGCM-RELATED"/>
    <property type="match status" value="1"/>
</dbReference>
<dbReference type="PROSITE" id="PS50887">
    <property type="entry name" value="GGDEF"/>
    <property type="match status" value="1"/>
</dbReference>
<comment type="caution">
    <text evidence="4">The sequence shown here is derived from an EMBL/GenBank/DDBJ whole genome shotgun (WGS) entry which is preliminary data.</text>
</comment>
<feature type="transmembrane region" description="Helical" evidence="2">
    <location>
        <begin position="154"/>
        <end position="173"/>
    </location>
</feature>
<feature type="transmembrane region" description="Helical" evidence="2">
    <location>
        <begin position="115"/>
        <end position="134"/>
    </location>
</feature>
<keyword evidence="2" id="KW-0812">Transmembrane</keyword>
<evidence type="ECO:0000256" key="2">
    <source>
        <dbReference type="SAM" id="Phobius"/>
    </source>
</evidence>
<feature type="domain" description="GGDEF" evidence="3">
    <location>
        <begin position="258"/>
        <end position="383"/>
    </location>
</feature>
<feature type="transmembrane region" description="Helical" evidence="2">
    <location>
        <begin position="92"/>
        <end position="109"/>
    </location>
</feature>
<protein>
    <recommendedName>
        <fullName evidence="3">GGDEF domain-containing protein</fullName>
    </recommendedName>
</protein>
<dbReference type="NCBIfam" id="TIGR00254">
    <property type="entry name" value="GGDEF"/>
    <property type="match status" value="1"/>
</dbReference>
<feature type="transmembrane region" description="Helical" evidence="2">
    <location>
        <begin position="37"/>
        <end position="54"/>
    </location>
</feature>
<keyword evidence="2" id="KW-0472">Membrane</keyword>
<gene>
    <name evidence="4" type="ORF">GCM10022263_39440</name>
</gene>
<feature type="transmembrane region" description="Helical" evidence="2">
    <location>
        <begin position="6"/>
        <end position="25"/>
    </location>
</feature>
<dbReference type="PANTHER" id="PTHR45138">
    <property type="entry name" value="REGULATORY COMPONENTS OF SENSORY TRANSDUCTION SYSTEM"/>
    <property type="match status" value="1"/>
</dbReference>
<feature type="region of interest" description="Disordered" evidence="1">
    <location>
        <begin position="380"/>
        <end position="404"/>
    </location>
</feature>
<organism evidence="4 5">
    <name type="scientific">Nocardioides daeguensis</name>
    <dbReference type="NCBI Taxonomy" id="908359"/>
    <lineage>
        <taxon>Bacteria</taxon>
        <taxon>Bacillati</taxon>
        <taxon>Actinomycetota</taxon>
        <taxon>Actinomycetes</taxon>
        <taxon>Propionibacteriales</taxon>
        <taxon>Nocardioidaceae</taxon>
        <taxon>Nocardioides</taxon>
    </lineage>
</organism>
<dbReference type="InterPro" id="IPR050469">
    <property type="entry name" value="Diguanylate_Cyclase"/>
</dbReference>
<dbReference type="InterPro" id="IPR000160">
    <property type="entry name" value="GGDEF_dom"/>
</dbReference>
<evidence type="ECO:0000313" key="4">
    <source>
        <dbReference type="EMBL" id="GAA3548513.1"/>
    </source>
</evidence>
<dbReference type="CDD" id="cd01949">
    <property type="entry name" value="GGDEF"/>
    <property type="match status" value="1"/>
</dbReference>
<feature type="transmembrane region" description="Helical" evidence="2">
    <location>
        <begin position="66"/>
        <end position="85"/>
    </location>
</feature>
<dbReference type="SMART" id="SM00267">
    <property type="entry name" value="GGDEF"/>
    <property type="match status" value="1"/>
</dbReference>
<evidence type="ECO:0000259" key="3">
    <source>
        <dbReference type="PROSITE" id="PS50887"/>
    </source>
</evidence>